<proteinExistence type="predicted"/>
<dbReference type="Proteomes" id="UP000694257">
    <property type="component" value="Chromosome"/>
</dbReference>
<dbReference type="EMBL" id="CP078145">
    <property type="protein sequence ID" value="QXN88280.1"/>
    <property type="molecule type" value="Genomic_DNA"/>
</dbReference>
<evidence type="ECO:0000313" key="1">
    <source>
        <dbReference type="EMBL" id="QXN88280.1"/>
    </source>
</evidence>
<sequence>MNPTPYRYLRLPIDADQGFPQAVRMSFGGRNYVLSCYVNVTDEELLDRDEPLPLPQPGAFLVLEVATEEAAGTRILFRRKLVPHREYHAQELALLFTESAVHPRNLNASGAHNSSVVGGVALRWAS</sequence>
<accession>A0ABX8RJ18</accession>
<evidence type="ECO:0000313" key="2">
    <source>
        <dbReference type="Proteomes" id="UP000694257"/>
    </source>
</evidence>
<reference evidence="1 2" key="1">
    <citation type="submission" date="2021-07" db="EMBL/GenBank/DDBJ databases">
        <title>Whole Genome Sequence of Nocardia Iowensis.</title>
        <authorList>
            <person name="Lamm A."/>
            <person name="Collins-Fairclough A.M."/>
            <person name="Bunk B."/>
            <person name="Sproer C."/>
        </authorList>
    </citation>
    <scope>NUCLEOTIDE SEQUENCE [LARGE SCALE GENOMIC DNA]</scope>
    <source>
        <strain evidence="1 2">NRRL 5646</strain>
    </source>
</reference>
<organism evidence="1 2">
    <name type="scientific">Nocardia iowensis</name>
    <dbReference type="NCBI Taxonomy" id="204891"/>
    <lineage>
        <taxon>Bacteria</taxon>
        <taxon>Bacillati</taxon>
        <taxon>Actinomycetota</taxon>
        <taxon>Actinomycetes</taxon>
        <taxon>Mycobacteriales</taxon>
        <taxon>Nocardiaceae</taxon>
        <taxon>Nocardia</taxon>
    </lineage>
</organism>
<dbReference type="RefSeq" id="WP_218469163.1">
    <property type="nucleotide sequence ID" value="NZ_BAABJN010000008.1"/>
</dbReference>
<name>A0ABX8RJ18_NOCIO</name>
<gene>
    <name evidence="1" type="ORF">KV110_22000</name>
</gene>
<keyword evidence="2" id="KW-1185">Reference proteome</keyword>
<protein>
    <submittedName>
        <fullName evidence="1">Uncharacterized protein</fullName>
    </submittedName>
</protein>